<comment type="caution">
    <text evidence="2">The sequence shown here is derived from an EMBL/GenBank/DDBJ whole genome shotgun (WGS) entry which is preliminary data.</text>
</comment>
<evidence type="ECO:0000313" key="2">
    <source>
        <dbReference type="EMBL" id="MFC6760925.1"/>
    </source>
</evidence>
<evidence type="ECO:0000256" key="1">
    <source>
        <dbReference type="SAM" id="MobiDB-lite"/>
    </source>
</evidence>
<protein>
    <submittedName>
        <fullName evidence="2">Uncharacterized protein</fullName>
    </submittedName>
</protein>
<proteinExistence type="predicted"/>
<accession>A0ABW2B5B0</accession>
<evidence type="ECO:0000313" key="3">
    <source>
        <dbReference type="Proteomes" id="UP001596353"/>
    </source>
</evidence>
<feature type="region of interest" description="Disordered" evidence="1">
    <location>
        <begin position="150"/>
        <end position="175"/>
    </location>
</feature>
<dbReference type="EMBL" id="JBHSWG010000001">
    <property type="protein sequence ID" value="MFC6760925.1"/>
    <property type="molecule type" value="Genomic_DNA"/>
</dbReference>
<keyword evidence="3" id="KW-1185">Reference proteome</keyword>
<gene>
    <name evidence="2" type="ORF">ACFQFQ_17860</name>
</gene>
<dbReference type="Proteomes" id="UP001596353">
    <property type="component" value="Unassembled WGS sequence"/>
</dbReference>
<name>A0ABW2B5B0_9RHOB</name>
<organism evidence="2 3">
    <name type="scientific">Sulfitobacter porphyrae</name>
    <dbReference type="NCBI Taxonomy" id="1246864"/>
    <lineage>
        <taxon>Bacteria</taxon>
        <taxon>Pseudomonadati</taxon>
        <taxon>Pseudomonadota</taxon>
        <taxon>Alphaproteobacteria</taxon>
        <taxon>Rhodobacterales</taxon>
        <taxon>Roseobacteraceae</taxon>
        <taxon>Sulfitobacter</taxon>
    </lineage>
</organism>
<reference evidence="3" key="1">
    <citation type="journal article" date="2019" name="Int. J. Syst. Evol. Microbiol.">
        <title>The Global Catalogue of Microorganisms (GCM) 10K type strain sequencing project: providing services to taxonomists for standard genome sequencing and annotation.</title>
        <authorList>
            <consortium name="The Broad Institute Genomics Platform"/>
            <consortium name="The Broad Institute Genome Sequencing Center for Infectious Disease"/>
            <person name="Wu L."/>
            <person name="Ma J."/>
        </authorList>
    </citation>
    <scope>NUCLEOTIDE SEQUENCE [LARGE SCALE GENOMIC DNA]</scope>
    <source>
        <strain evidence="3">CCUG 66188</strain>
    </source>
</reference>
<sequence length="175" mass="19920">MFEMLRKTRSRTVDEALQKVELHASMFLGDDIPLKGTDVWAARLYDLAHFLETVRIDLAFRELTPTQAFGLRLLGRQAAECLKEKFYGVAPMDAISAAFDGLELLMRHAAGETQTRERDEHRNALADLNWLENIVHNEYLAWHRANRNRASKLPSDGGTQTARLSIVRSDPEIQS</sequence>